<name>A0ABZ3IH38_9FIRM</name>
<protein>
    <submittedName>
        <fullName evidence="2">Uroporphyrinogen decarboxylase</fullName>
        <ecNumber evidence="2">4.1.1.37</ecNumber>
    </submittedName>
</protein>
<gene>
    <name evidence="2" type="primary">hemE_11</name>
    <name evidence="2" type="ORF">SPSIL_010940</name>
</gene>
<dbReference type="Gene3D" id="3.20.20.210">
    <property type="match status" value="1"/>
</dbReference>
<dbReference type="PANTHER" id="PTHR47099:SF1">
    <property type="entry name" value="METHYLCOBAMIDE:COM METHYLTRANSFERASE MTBA"/>
    <property type="match status" value="1"/>
</dbReference>
<proteinExistence type="predicted"/>
<dbReference type="SUPFAM" id="SSF51726">
    <property type="entry name" value="UROD/MetE-like"/>
    <property type="match status" value="1"/>
</dbReference>
<keyword evidence="2" id="KW-0456">Lyase</keyword>
<dbReference type="EMBL" id="CP155573">
    <property type="protein sequence ID" value="XFO64985.1"/>
    <property type="molecule type" value="Genomic_DNA"/>
</dbReference>
<dbReference type="GO" id="GO:0004853">
    <property type="term" value="F:uroporphyrinogen decarboxylase activity"/>
    <property type="evidence" value="ECO:0007669"/>
    <property type="project" value="UniProtKB-EC"/>
</dbReference>
<reference evidence="2" key="1">
    <citation type="submission" date="2024-05" db="EMBL/GenBank/DDBJ databases">
        <title>Isolation and characterization of Sporomusa carbonis sp. nov., a carboxydotrophic hydrogenogen in the genus of Sporomusa isolated from a charcoal burning pile.</title>
        <authorList>
            <person name="Boeer T."/>
            <person name="Rosenbaum F."/>
            <person name="Eysell L."/>
            <person name="Mueller V."/>
            <person name="Daniel R."/>
            <person name="Poehlein A."/>
        </authorList>
    </citation>
    <scope>NUCLEOTIDE SEQUENCE [LARGE SCALE GENOMIC DNA]</scope>
    <source>
        <strain evidence="2">DSM 10669</strain>
    </source>
</reference>
<dbReference type="InterPro" id="IPR052024">
    <property type="entry name" value="Methanogen_methyltrans"/>
</dbReference>
<organism evidence="2 3">
    <name type="scientific">Sporomusa silvacetica DSM 10669</name>
    <dbReference type="NCBI Taxonomy" id="1123289"/>
    <lineage>
        <taxon>Bacteria</taxon>
        <taxon>Bacillati</taxon>
        <taxon>Bacillota</taxon>
        <taxon>Negativicutes</taxon>
        <taxon>Selenomonadales</taxon>
        <taxon>Sporomusaceae</taxon>
        <taxon>Sporomusa</taxon>
    </lineage>
</organism>
<feature type="domain" description="Uroporphyrinogen decarboxylase (URO-D)" evidence="1">
    <location>
        <begin position="10"/>
        <end position="346"/>
    </location>
</feature>
<evidence type="ECO:0000259" key="1">
    <source>
        <dbReference type="Pfam" id="PF01208"/>
    </source>
</evidence>
<evidence type="ECO:0000313" key="3">
    <source>
        <dbReference type="Proteomes" id="UP000216752"/>
    </source>
</evidence>
<dbReference type="Pfam" id="PF01208">
    <property type="entry name" value="URO-D"/>
    <property type="match status" value="1"/>
</dbReference>
<evidence type="ECO:0000313" key="2">
    <source>
        <dbReference type="EMBL" id="XFO64985.1"/>
    </source>
</evidence>
<dbReference type="EC" id="4.1.1.37" evidence="2"/>
<dbReference type="RefSeq" id="WP_169717930.1">
    <property type="nucleotide sequence ID" value="NZ_CP155573.1"/>
</dbReference>
<sequence>MHKDDQMTPLERKKALARGEKVDRMPIVMAYGCAAGDLLQLKYSQWRENPELRANVIIHAYRELGYDSVSTQYDTDALVGLFGGELFISEIGPNSVKRAPVSDINDLSGLDLELVCSEQDYTFQHTYEVFHRLQDAVGAEVGSIGIGIEGPFTLAARLAGAESLLRAIYRAPEQVHKLVKFAADVLVKVHTRFLKEGSSVAMMDPVASGTILSREAFKRFSKPYTTYVFDEVKKSSSNAIAYHICGNTTKNLGDMAETGCNGISIDNVVDLEIAKKTIGDKVHLVGNLPPVDVLQFGTPKAIDAGIRLCYRKAYDSPKGFTLGTGCAVPVGTPDENLYQYMRTARECARIQANTPASQLSVDSFNEKTK</sequence>
<dbReference type="InterPro" id="IPR000257">
    <property type="entry name" value="Uroporphyrinogen_deCOase"/>
</dbReference>
<keyword evidence="3" id="KW-1185">Reference proteome</keyword>
<dbReference type="PANTHER" id="PTHR47099">
    <property type="entry name" value="METHYLCOBAMIDE:COM METHYLTRANSFERASE MTBA"/>
    <property type="match status" value="1"/>
</dbReference>
<dbReference type="InterPro" id="IPR038071">
    <property type="entry name" value="UROD/MetE-like_sf"/>
</dbReference>
<accession>A0ABZ3IH38</accession>
<dbReference type="Proteomes" id="UP000216752">
    <property type="component" value="Chromosome"/>
</dbReference>
<dbReference type="CDD" id="cd03465">
    <property type="entry name" value="URO-D_like"/>
    <property type="match status" value="1"/>
</dbReference>